<feature type="compositionally biased region" description="Basic and acidic residues" evidence="1">
    <location>
        <begin position="49"/>
        <end position="75"/>
    </location>
</feature>
<name>A0A3D8QIM7_9HELO</name>
<evidence type="ECO:0000313" key="2">
    <source>
        <dbReference type="EMBL" id="RDW61520.1"/>
    </source>
</evidence>
<accession>A0A3D8QIM7</accession>
<dbReference type="Proteomes" id="UP000256328">
    <property type="component" value="Unassembled WGS sequence"/>
</dbReference>
<evidence type="ECO:0000256" key="1">
    <source>
        <dbReference type="SAM" id="MobiDB-lite"/>
    </source>
</evidence>
<feature type="region of interest" description="Disordered" evidence="1">
    <location>
        <begin position="44"/>
        <end position="78"/>
    </location>
</feature>
<organism evidence="2 3">
    <name type="scientific">Coleophoma crateriformis</name>
    <dbReference type="NCBI Taxonomy" id="565419"/>
    <lineage>
        <taxon>Eukaryota</taxon>
        <taxon>Fungi</taxon>
        <taxon>Dikarya</taxon>
        <taxon>Ascomycota</taxon>
        <taxon>Pezizomycotina</taxon>
        <taxon>Leotiomycetes</taxon>
        <taxon>Helotiales</taxon>
        <taxon>Dermateaceae</taxon>
        <taxon>Coleophoma</taxon>
    </lineage>
</organism>
<dbReference type="EMBL" id="PDLN01000018">
    <property type="protein sequence ID" value="RDW61520.1"/>
    <property type="molecule type" value="Genomic_DNA"/>
</dbReference>
<keyword evidence="3" id="KW-1185">Reference proteome</keyword>
<protein>
    <submittedName>
        <fullName evidence="2">Uncharacterized protein</fullName>
    </submittedName>
</protein>
<dbReference type="AlphaFoldDB" id="A0A3D8QIM7"/>
<reference evidence="2 3" key="1">
    <citation type="journal article" date="2018" name="IMA Fungus">
        <title>IMA Genome-F 9: Draft genome sequence of Annulohypoxylon stygium, Aspergillus mulundensis, Berkeleyomyces basicola (syn. Thielaviopsis basicola), Ceratocystis smalleyi, two Cercospora beticola strains, Coleophoma cylindrospora, Fusarium fracticaudum, Phialophora cf. hyalina, and Morchella septimelata.</title>
        <authorList>
            <person name="Wingfield B.D."/>
            <person name="Bills G.F."/>
            <person name="Dong Y."/>
            <person name="Huang W."/>
            <person name="Nel W.J."/>
            <person name="Swalarsk-Parry B.S."/>
            <person name="Vaghefi N."/>
            <person name="Wilken P.M."/>
            <person name="An Z."/>
            <person name="de Beer Z.W."/>
            <person name="De Vos L."/>
            <person name="Chen L."/>
            <person name="Duong T.A."/>
            <person name="Gao Y."/>
            <person name="Hammerbacher A."/>
            <person name="Kikkert J.R."/>
            <person name="Li Y."/>
            <person name="Li H."/>
            <person name="Li K."/>
            <person name="Li Q."/>
            <person name="Liu X."/>
            <person name="Ma X."/>
            <person name="Naidoo K."/>
            <person name="Pethybridge S.J."/>
            <person name="Sun J."/>
            <person name="Steenkamp E.T."/>
            <person name="van der Nest M.A."/>
            <person name="van Wyk S."/>
            <person name="Wingfield M.J."/>
            <person name="Xiong C."/>
            <person name="Yue Q."/>
            <person name="Zhang X."/>
        </authorList>
    </citation>
    <scope>NUCLEOTIDE SEQUENCE [LARGE SCALE GENOMIC DNA]</scope>
    <source>
        <strain evidence="2 3">BP5796</strain>
    </source>
</reference>
<proteinExistence type="predicted"/>
<evidence type="ECO:0000313" key="3">
    <source>
        <dbReference type="Proteomes" id="UP000256328"/>
    </source>
</evidence>
<comment type="caution">
    <text evidence="2">The sequence shown here is derived from an EMBL/GenBank/DDBJ whole genome shotgun (WGS) entry which is preliminary data.</text>
</comment>
<gene>
    <name evidence="2" type="ORF">BP5796_11412</name>
</gene>
<sequence length="96" mass="10667">MNNSKALMPLAVQATILYSILHALGANMKIRAVRLTNTWVGGRIPTNTKSDHDIAKRDGEPDRGYPYKEGNDLRGKSARFAEVVQPECEDKPDLTE</sequence>